<dbReference type="EMBL" id="BAAAOR010000033">
    <property type="protein sequence ID" value="GAA1537943.1"/>
    <property type="molecule type" value="Genomic_DNA"/>
</dbReference>
<name>A0ABN2BBS3_9ACTN</name>
<reference evidence="1 2" key="1">
    <citation type="journal article" date="2019" name="Int. J. Syst. Evol. Microbiol.">
        <title>The Global Catalogue of Microorganisms (GCM) 10K type strain sequencing project: providing services to taxonomists for standard genome sequencing and annotation.</title>
        <authorList>
            <consortium name="The Broad Institute Genomics Platform"/>
            <consortium name="The Broad Institute Genome Sequencing Center for Infectious Disease"/>
            <person name="Wu L."/>
            <person name="Ma J."/>
        </authorList>
    </citation>
    <scope>NUCLEOTIDE SEQUENCE [LARGE SCALE GENOMIC DNA]</scope>
    <source>
        <strain evidence="1 2">JCM 14942</strain>
    </source>
</reference>
<sequence>MEDHLDPAGEAAEGLVDAVVDDLPEAVHQPPGVGGADVHPGTLPHGLEALEDQEVGCVVGVVGDDRLLTGGSRWIGGTSKDMNLPATRRASAQGHGARMVTVLFRAVGNHRKDGSQVLG</sequence>
<proteinExistence type="predicted"/>
<keyword evidence="2" id="KW-1185">Reference proteome</keyword>
<evidence type="ECO:0000313" key="2">
    <source>
        <dbReference type="Proteomes" id="UP001500842"/>
    </source>
</evidence>
<comment type="caution">
    <text evidence="1">The sequence shown here is derived from an EMBL/GenBank/DDBJ whole genome shotgun (WGS) entry which is preliminary data.</text>
</comment>
<gene>
    <name evidence="1" type="ORF">GCM10009788_45650</name>
</gene>
<accession>A0ABN2BBS3</accession>
<evidence type="ECO:0000313" key="1">
    <source>
        <dbReference type="EMBL" id="GAA1537943.1"/>
    </source>
</evidence>
<dbReference type="Proteomes" id="UP001500842">
    <property type="component" value="Unassembled WGS sequence"/>
</dbReference>
<protein>
    <submittedName>
        <fullName evidence="1">Uncharacterized protein</fullName>
    </submittedName>
</protein>
<organism evidence="1 2">
    <name type="scientific">Nocardioides humi</name>
    <dbReference type="NCBI Taxonomy" id="449461"/>
    <lineage>
        <taxon>Bacteria</taxon>
        <taxon>Bacillati</taxon>
        <taxon>Actinomycetota</taxon>
        <taxon>Actinomycetes</taxon>
        <taxon>Propionibacteriales</taxon>
        <taxon>Nocardioidaceae</taxon>
        <taxon>Nocardioides</taxon>
    </lineage>
</organism>